<dbReference type="Pfam" id="PF20597">
    <property type="entry name" value="pAdhesive_15"/>
    <property type="match status" value="1"/>
</dbReference>
<keyword evidence="2" id="KW-0964">Secreted</keyword>
<dbReference type="EMBL" id="CP022685">
    <property type="protein sequence ID" value="ATL25782.1"/>
    <property type="molecule type" value="Genomic_DNA"/>
</dbReference>
<dbReference type="AlphaFoldDB" id="A0A291Q2F1"/>
<dbReference type="PANTHER" id="PTHR36108:SF13">
    <property type="entry name" value="COLOSSIN-B-RELATED"/>
    <property type="match status" value="1"/>
</dbReference>
<protein>
    <recommendedName>
        <fullName evidence="9">Choice-of-anchor A family protein</fullName>
    </recommendedName>
</protein>
<feature type="signal peptide" evidence="4">
    <location>
        <begin position="1"/>
        <end position="34"/>
    </location>
</feature>
<feature type="domain" description="Choice-of-anchor A" evidence="6">
    <location>
        <begin position="86"/>
        <end position="320"/>
    </location>
</feature>
<feature type="domain" description="SpaA-like prealbumin fold" evidence="5">
    <location>
        <begin position="378"/>
        <end position="458"/>
    </location>
</feature>
<feature type="domain" description="SpaA-like prealbumin fold" evidence="5">
    <location>
        <begin position="602"/>
        <end position="681"/>
    </location>
</feature>
<evidence type="ECO:0000256" key="3">
    <source>
        <dbReference type="ARBA" id="ARBA00022729"/>
    </source>
</evidence>
<evidence type="ECO:0000256" key="4">
    <source>
        <dbReference type="SAM" id="SignalP"/>
    </source>
</evidence>
<reference evidence="7 8" key="1">
    <citation type="submission" date="2017-08" db="EMBL/GenBank/DDBJ databases">
        <title>Complete Genome Sequence of Streptomyces formicae KY5, the formicamycin producer.</title>
        <authorList>
            <person name="Holmes N.A."/>
            <person name="Devine R."/>
            <person name="Qin Z."/>
            <person name="Seipke R.F."/>
            <person name="Wilkinson B."/>
            <person name="Hutchings M.I."/>
        </authorList>
    </citation>
    <scope>NUCLEOTIDE SEQUENCE [LARGE SCALE GENOMIC DNA]</scope>
    <source>
        <strain evidence="7 8">KY5</strain>
    </source>
</reference>
<evidence type="ECO:0008006" key="9">
    <source>
        <dbReference type="Google" id="ProtNLM"/>
    </source>
</evidence>
<dbReference type="Proteomes" id="UP000221011">
    <property type="component" value="Chromosome"/>
</dbReference>
<keyword evidence="3 4" id="KW-0732">Signal</keyword>
<feature type="chain" id="PRO_5012810051" description="Choice-of-anchor A family protein" evidence="4">
    <location>
        <begin position="35"/>
        <end position="828"/>
    </location>
</feature>
<feature type="domain" description="SpaA-like prealbumin fold" evidence="5">
    <location>
        <begin position="490"/>
        <end position="569"/>
    </location>
</feature>
<accession>A0A291Q2F1</accession>
<dbReference type="Gene3D" id="2.60.40.10">
    <property type="entry name" value="Immunoglobulins"/>
    <property type="match status" value="4"/>
</dbReference>
<evidence type="ECO:0000256" key="1">
    <source>
        <dbReference type="ARBA" id="ARBA00007257"/>
    </source>
</evidence>
<gene>
    <name evidence="7" type="ORF">KY5_0764</name>
</gene>
<proteinExistence type="inferred from homology"/>
<organism evidence="7 8">
    <name type="scientific">Streptomyces formicae</name>
    <dbReference type="NCBI Taxonomy" id="1616117"/>
    <lineage>
        <taxon>Bacteria</taxon>
        <taxon>Bacillati</taxon>
        <taxon>Actinomycetota</taxon>
        <taxon>Actinomycetes</taxon>
        <taxon>Kitasatosporales</taxon>
        <taxon>Streptomycetaceae</taxon>
        <taxon>Streptomyces</taxon>
    </lineage>
</organism>
<sequence length="828" mass="86609">MQVTLPSLVHSGLRYLCLLGIAAGTGLSTAPAVAQTASVPGHAPAAVAAAKPLPGGLGPCVPGNCPSGPYPPINNGSIQYRDDAINVYVGQDFLVREKAAEAEGRVVVLGDFDQDKATGVSGIYNVGEAGVGSRVTPSEGSDWLTTGGDVKVASGERLLAEKGVVRHAGDATGTIVSTVTKDPDAAKPYVPLRNQLTEASQCYAHPTGPGSTRTPTGTATHAGGETLFRGDNTSKIQVFNVDFDLMGGSGGQEGIRFEGIPDDATVLVNILGTNRTINTYSGTIDDSSQLNQMRSRLLWNFPDATSVEIKGTGQFQGSVLIGDQGSMATVSVPGMNGRFFTTGSLTHTSAPSGGGGQEFHNYPFEGDLPDCALAPTVGEVKVVKTDEDGGKPLAGAEFELWHETNGVDGLQTDGADPDKQIGSPCTTDKPGECVQTVPLGTYYWRETKAPNGYELPSPNVFGPLELTEANADKGVSVSATNKKKPVVVKGDVTVVKKDKDTGDPLPGAEFQLWHETNGADGLQQDGPDPDTKVGTPCTTPATGTCHKNVKTGTYYWVETKAPNGYDLPDPAVFGPLELTKANASKGVTVTADNKKKPAVVKGDVTVIKKDKDTGSPLPGAEFQLWHETNGADGLQQDGPDPDTKVGTPCTTPATGTCHKNVKTGTYYWVETKAPNGYDLPDPAVFGPLELTKANASKGVTVTAVNVMHRRPGVTGRISVVKQDKKTGKPLAGAVFQLWEDTNGKPGLQTTGARRDSLVDSGCATDNRGRCDYRHLELGTYYLKETAVPDGYVLPKNTVSGPHRVTAGNAEKGVTVKLSNQRGGGKKGK</sequence>
<comment type="similarity">
    <text evidence="1">Belongs to the serine-aspartate repeat-containing protein (SDr) family.</text>
</comment>
<dbReference type="GO" id="GO:0005975">
    <property type="term" value="P:carbohydrate metabolic process"/>
    <property type="evidence" value="ECO:0007669"/>
    <property type="project" value="UniProtKB-ARBA"/>
</dbReference>
<dbReference type="PANTHER" id="PTHR36108">
    <property type="entry name" value="COLOSSIN-B-RELATED"/>
    <property type="match status" value="1"/>
</dbReference>
<name>A0A291Q2F1_9ACTN</name>
<dbReference type="InterPro" id="IPR041033">
    <property type="entry name" value="SpaA_PFL_dom_1"/>
</dbReference>
<dbReference type="KEGG" id="sfk:KY5_0764"/>
<evidence type="ECO:0000259" key="6">
    <source>
        <dbReference type="Pfam" id="PF20597"/>
    </source>
</evidence>
<feature type="domain" description="SpaA-like prealbumin fold" evidence="5">
    <location>
        <begin position="715"/>
        <end position="797"/>
    </location>
</feature>
<evidence type="ECO:0000259" key="5">
    <source>
        <dbReference type="Pfam" id="PF17802"/>
    </source>
</evidence>
<evidence type="ECO:0000256" key="2">
    <source>
        <dbReference type="ARBA" id="ARBA00022525"/>
    </source>
</evidence>
<dbReference type="InterPro" id="IPR026588">
    <property type="entry name" value="Choice_anch_A"/>
</dbReference>
<dbReference type="InterPro" id="IPR013783">
    <property type="entry name" value="Ig-like_fold"/>
</dbReference>
<keyword evidence="8" id="KW-1185">Reference proteome</keyword>
<dbReference type="NCBIfam" id="TIGR04215">
    <property type="entry name" value="choice_anch_A"/>
    <property type="match status" value="1"/>
</dbReference>
<evidence type="ECO:0000313" key="8">
    <source>
        <dbReference type="Proteomes" id="UP000221011"/>
    </source>
</evidence>
<dbReference type="Pfam" id="PF17802">
    <property type="entry name" value="SpaA"/>
    <property type="match status" value="4"/>
</dbReference>
<evidence type="ECO:0000313" key="7">
    <source>
        <dbReference type="EMBL" id="ATL25782.1"/>
    </source>
</evidence>